<name>A0A1E7KNH5_9ACTN</name>
<comment type="caution">
    <text evidence="2">The sequence shown here is derived from an EMBL/GenBank/DDBJ whole genome shotgun (WGS) entry which is preliminary data.</text>
</comment>
<evidence type="ECO:0000313" key="2">
    <source>
        <dbReference type="EMBL" id="OEV05453.1"/>
    </source>
</evidence>
<dbReference type="AlphaFoldDB" id="A0A1E7KNH5"/>
<gene>
    <name evidence="2" type="ORF">AN216_03030</name>
</gene>
<dbReference type="EMBL" id="LJGU01000097">
    <property type="protein sequence ID" value="OEV05453.1"/>
    <property type="molecule type" value="Genomic_DNA"/>
</dbReference>
<protein>
    <submittedName>
        <fullName evidence="2">Uncharacterized protein</fullName>
    </submittedName>
</protein>
<dbReference type="RefSeq" id="WP_070195018.1">
    <property type="nucleotide sequence ID" value="NZ_LJGU01000097.1"/>
</dbReference>
<dbReference type="Proteomes" id="UP000176101">
    <property type="component" value="Unassembled WGS sequence"/>
</dbReference>
<feature type="region of interest" description="Disordered" evidence="1">
    <location>
        <begin position="1"/>
        <end position="24"/>
    </location>
</feature>
<proteinExistence type="predicted"/>
<evidence type="ECO:0000256" key="1">
    <source>
        <dbReference type="SAM" id="MobiDB-lite"/>
    </source>
</evidence>
<accession>A0A1E7KNH5</accession>
<keyword evidence="3" id="KW-1185">Reference proteome</keyword>
<evidence type="ECO:0000313" key="3">
    <source>
        <dbReference type="Proteomes" id="UP000176101"/>
    </source>
</evidence>
<dbReference type="STRING" id="1075402.AN216_03030"/>
<organism evidence="2 3">
    <name type="scientific">Streptomyces oceani</name>
    <dbReference type="NCBI Taxonomy" id="1075402"/>
    <lineage>
        <taxon>Bacteria</taxon>
        <taxon>Bacillati</taxon>
        <taxon>Actinomycetota</taxon>
        <taxon>Actinomycetes</taxon>
        <taxon>Kitasatosporales</taxon>
        <taxon>Streptomycetaceae</taxon>
        <taxon>Streptomyces</taxon>
    </lineage>
</organism>
<dbReference type="Gene3D" id="3.10.450.50">
    <property type="match status" value="1"/>
</dbReference>
<sequence length="224" mass="25083">MDEVNEVRGLRPEPAEPEPERLAAGRALLLREARRERATKAPARGSAWRGRELWRVVATAATVSAVALGGTLTGLPSDSPHEESTVRVGPNDQRVERPVAVAARFYNAYLTAKSRDDSQRAGELRARYVAKDLRAYARKWRTRHDTDFLLRTQAPRTATYSKAEVDEHTALVRLDGDRPTTLSVRVDPKEQRITQVAEVLEGPERTVEFEVVPTEAGRALRREP</sequence>
<reference evidence="2 3" key="1">
    <citation type="journal article" date="2016" name="Front. Microbiol.">
        <title>Comparative Genomics Analysis of Streptomyces Species Reveals Their Adaptation to the Marine Environment and Their Diversity at the Genomic Level.</title>
        <authorList>
            <person name="Tian X."/>
            <person name="Zhang Z."/>
            <person name="Yang T."/>
            <person name="Chen M."/>
            <person name="Li J."/>
            <person name="Chen F."/>
            <person name="Yang J."/>
            <person name="Li W."/>
            <person name="Zhang B."/>
            <person name="Zhang Z."/>
            <person name="Wu J."/>
            <person name="Zhang C."/>
            <person name="Long L."/>
            <person name="Xiao J."/>
        </authorList>
    </citation>
    <scope>NUCLEOTIDE SEQUENCE [LARGE SCALE GENOMIC DNA]</scope>
    <source>
        <strain evidence="2 3">SCSIO 02100</strain>
    </source>
</reference>